<protein>
    <submittedName>
        <fullName evidence="2">Alpha/beta hydrolase</fullName>
    </submittedName>
</protein>
<proteinExistence type="predicted"/>
<evidence type="ECO:0000259" key="1">
    <source>
        <dbReference type="Pfam" id="PF00561"/>
    </source>
</evidence>
<dbReference type="Proteomes" id="UP000267798">
    <property type="component" value="Unassembled WGS sequence"/>
</dbReference>
<keyword evidence="2" id="KW-0378">Hydrolase</keyword>
<comment type="caution">
    <text evidence="2">The sequence shown here is derived from an EMBL/GenBank/DDBJ whole genome shotgun (WGS) entry which is preliminary data.</text>
</comment>
<gene>
    <name evidence="2" type="ORF">D3P09_14550</name>
</gene>
<dbReference type="RefSeq" id="WP_120111344.1">
    <property type="nucleotide sequence ID" value="NZ_QXQB01000003.1"/>
</dbReference>
<dbReference type="PRINTS" id="PR00111">
    <property type="entry name" value="ABHYDROLASE"/>
</dbReference>
<feature type="domain" description="AB hydrolase-1" evidence="1">
    <location>
        <begin position="41"/>
        <end position="150"/>
    </location>
</feature>
<keyword evidence="3" id="KW-1185">Reference proteome</keyword>
<dbReference type="PANTHER" id="PTHR43433">
    <property type="entry name" value="HYDROLASE, ALPHA/BETA FOLD FAMILY PROTEIN"/>
    <property type="match status" value="1"/>
</dbReference>
<dbReference type="InterPro" id="IPR050471">
    <property type="entry name" value="AB_hydrolase"/>
</dbReference>
<evidence type="ECO:0000313" key="2">
    <source>
        <dbReference type="EMBL" id="RJX38755.1"/>
    </source>
</evidence>
<name>A0A3A6PDU3_9BACL</name>
<dbReference type="OrthoDB" id="252464at2"/>
<organism evidence="2 3">
    <name type="scientific">Paenibacillus pinisoli</name>
    <dbReference type="NCBI Taxonomy" id="1276110"/>
    <lineage>
        <taxon>Bacteria</taxon>
        <taxon>Bacillati</taxon>
        <taxon>Bacillota</taxon>
        <taxon>Bacilli</taxon>
        <taxon>Bacillales</taxon>
        <taxon>Paenibacillaceae</taxon>
        <taxon>Paenibacillus</taxon>
    </lineage>
</organism>
<dbReference type="SUPFAM" id="SSF53474">
    <property type="entry name" value="alpha/beta-Hydrolases"/>
    <property type="match status" value="1"/>
</dbReference>
<dbReference type="GO" id="GO:0016787">
    <property type="term" value="F:hydrolase activity"/>
    <property type="evidence" value="ECO:0007669"/>
    <property type="project" value="UniProtKB-KW"/>
</dbReference>
<accession>A0A3A6PDU3</accession>
<sequence>MEQHSKSDGSKLSIAEDTIAAGNGAKLAYYDSKESHGLDTALVLLHGYCGSSAYWTKIVDELAASIRVVAPDARGHGRSSAPGDEVYGMELFADDLAGLLDALSIRQAIVLGHSLGGYITLAFAERYPDRLSAFGLVHSTPLPDSEAARANRDKAAAAIQENGVAAFVDGLIPKLFAKDRLEGMGPEVAWCKEIGEITAQHGAIATAKGMKERADRSEVIRGSNLPVLLVAGAGDGVIPVESTFTAVNEETRKVELEQAGHMSMMECAPQLAEEIASFVRSI</sequence>
<evidence type="ECO:0000313" key="3">
    <source>
        <dbReference type="Proteomes" id="UP000267798"/>
    </source>
</evidence>
<dbReference type="EMBL" id="QXQB01000003">
    <property type="protein sequence ID" value="RJX38755.1"/>
    <property type="molecule type" value="Genomic_DNA"/>
</dbReference>
<dbReference type="PANTHER" id="PTHR43433:SF1">
    <property type="entry name" value="BLL5160 PROTEIN"/>
    <property type="match status" value="1"/>
</dbReference>
<dbReference type="InterPro" id="IPR029058">
    <property type="entry name" value="AB_hydrolase_fold"/>
</dbReference>
<dbReference type="Gene3D" id="3.40.50.1820">
    <property type="entry name" value="alpha/beta hydrolase"/>
    <property type="match status" value="1"/>
</dbReference>
<reference evidence="2 3" key="1">
    <citation type="submission" date="2018-09" db="EMBL/GenBank/DDBJ databases">
        <title>Paenibacillus aracenensis nov. sp. isolated from a cave in southern Spain.</title>
        <authorList>
            <person name="Jurado V."/>
            <person name="Gutierrez-Patricio S."/>
            <person name="Gonzalez-Pimentel J.L."/>
            <person name="Miller A.Z."/>
            <person name="Laiz L."/>
            <person name="Saiz-Jimenez C."/>
        </authorList>
    </citation>
    <scope>NUCLEOTIDE SEQUENCE [LARGE SCALE GENOMIC DNA]</scope>
    <source>
        <strain evidence="2 3">JCM 19203</strain>
    </source>
</reference>
<dbReference type="AlphaFoldDB" id="A0A3A6PDU3"/>
<dbReference type="Pfam" id="PF00561">
    <property type="entry name" value="Abhydrolase_1"/>
    <property type="match status" value="1"/>
</dbReference>
<dbReference type="InterPro" id="IPR000073">
    <property type="entry name" value="AB_hydrolase_1"/>
</dbReference>